<keyword evidence="2" id="KW-1185">Reference proteome</keyword>
<accession>A0ABV6G4G1</accession>
<dbReference type="Proteomes" id="UP001589814">
    <property type="component" value="Unassembled WGS sequence"/>
</dbReference>
<reference evidence="1 2" key="1">
    <citation type="submission" date="2024-09" db="EMBL/GenBank/DDBJ databases">
        <authorList>
            <person name="Sun Q."/>
            <person name="Mori K."/>
        </authorList>
    </citation>
    <scope>NUCLEOTIDE SEQUENCE [LARGE SCALE GENOMIC DNA]</scope>
    <source>
        <strain evidence="1 2">CCM 7415</strain>
    </source>
</reference>
<organism evidence="1 2">
    <name type="scientific">Kushneria aurantia</name>
    <dbReference type="NCBI Taxonomy" id="504092"/>
    <lineage>
        <taxon>Bacteria</taxon>
        <taxon>Pseudomonadati</taxon>
        <taxon>Pseudomonadota</taxon>
        <taxon>Gammaproteobacteria</taxon>
        <taxon>Oceanospirillales</taxon>
        <taxon>Halomonadaceae</taxon>
        <taxon>Kushneria</taxon>
    </lineage>
</organism>
<gene>
    <name evidence="1" type="ORF">ACFFHW_11250</name>
</gene>
<sequence length="233" mass="25997">MSEIEHSPVVIAGLTDQAQARYVSNVEHINKIIAEHFMSTFVAEDLENVAIAASNAAGQVGNNAPPGDKMRQAHSKGTEELNRLLSRHGEWKPIRSGHLRYAYNSDANIIIFYRNVDCAADRNRLPKNNTGFGSETTQLITTPVNYTFPIFPPAPQVWFLCCSFDKDHASDNMEIELSLPILKNNYFSGFEARLAIKTTSDPITYKTDRYSTPPIDNSFDSELGDLDLDLRTG</sequence>
<name>A0ABV6G4G1_9GAMM</name>
<proteinExistence type="predicted"/>
<dbReference type="RefSeq" id="WP_156826655.1">
    <property type="nucleotide sequence ID" value="NZ_JBHLVX010000043.1"/>
</dbReference>
<dbReference type="EMBL" id="JBHLVX010000043">
    <property type="protein sequence ID" value="MFC0268547.1"/>
    <property type="molecule type" value="Genomic_DNA"/>
</dbReference>
<protein>
    <submittedName>
        <fullName evidence="1">Uncharacterized protein</fullName>
    </submittedName>
</protein>
<comment type="caution">
    <text evidence="1">The sequence shown here is derived from an EMBL/GenBank/DDBJ whole genome shotgun (WGS) entry which is preliminary data.</text>
</comment>
<evidence type="ECO:0000313" key="1">
    <source>
        <dbReference type="EMBL" id="MFC0268547.1"/>
    </source>
</evidence>
<evidence type="ECO:0000313" key="2">
    <source>
        <dbReference type="Proteomes" id="UP001589814"/>
    </source>
</evidence>